<accession>A0ABR1YFB2</accession>
<evidence type="ECO:0000256" key="1">
    <source>
        <dbReference type="SAM" id="MobiDB-lite"/>
    </source>
</evidence>
<sequence length="389" mass="41978">MELPCTSPAARTGPQGTTASPDGSRCFRGAEWHGTKNSDQWTPKTFLSFESNFSPSQGTLPRPLFHAARPLHHVAAAPTSKTAPGPEHAIKATQPQCQNLESSPMPFTHSSLDSLTTTVTRGSGRANKSSNQQTLTVQATCMHLIFYFPRAAAYHAPLGSPAPTTPPVKPLFLYRENRQSASALWRSAFGARSFFANHSSRLTPSRAPSEKAQATNDKRKIRIAARTCQSACIVSRPQFQRRAVTRCFFIANACPRRQAVFVAIQAVPCKPELPTLAPTNSDATTVRRAPLRFGCASENRAAADAWELSGGLTGRRLGVASGGPSRALDWRADRSSGRRRARAFGGWPGALALVLAIRVRPSPVVRRHGGCLMHLQKCGRRLGGGAVLL</sequence>
<protein>
    <submittedName>
        <fullName evidence="2">Uncharacterized protein</fullName>
    </submittedName>
</protein>
<name>A0ABR1YFB2_9PEZI</name>
<feature type="region of interest" description="Disordered" evidence="1">
    <location>
        <begin position="1"/>
        <end position="25"/>
    </location>
</feature>
<evidence type="ECO:0000313" key="3">
    <source>
        <dbReference type="Proteomes" id="UP001492380"/>
    </source>
</evidence>
<dbReference type="Proteomes" id="UP001492380">
    <property type="component" value="Unassembled WGS sequence"/>
</dbReference>
<gene>
    <name evidence="2" type="ORF">HDK90DRAFT_469212</name>
</gene>
<reference evidence="2 3" key="1">
    <citation type="submission" date="2024-04" db="EMBL/GenBank/DDBJ databases">
        <title>Phyllosticta paracitricarpa is synonymous to the EU quarantine fungus P. citricarpa based on phylogenomic analyses.</title>
        <authorList>
            <consortium name="Lawrence Berkeley National Laboratory"/>
            <person name="Van Ingen-Buijs V.A."/>
            <person name="Van Westerhoven A.C."/>
            <person name="Haridas S."/>
            <person name="Skiadas P."/>
            <person name="Martin F."/>
            <person name="Groenewald J.Z."/>
            <person name="Crous P.W."/>
            <person name="Seidl M.F."/>
        </authorList>
    </citation>
    <scope>NUCLEOTIDE SEQUENCE [LARGE SCALE GENOMIC DNA]</scope>
    <source>
        <strain evidence="2 3">CBS 123374</strain>
    </source>
</reference>
<proteinExistence type="predicted"/>
<keyword evidence="3" id="KW-1185">Reference proteome</keyword>
<evidence type="ECO:0000313" key="2">
    <source>
        <dbReference type="EMBL" id="KAK8227426.1"/>
    </source>
</evidence>
<comment type="caution">
    <text evidence="2">The sequence shown here is derived from an EMBL/GenBank/DDBJ whole genome shotgun (WGS) entry which is preliminary data.</text>
</comment>
<dbReference type="EMBL" id="JBBWRZ010000010">
    <property type="protein sequence ID" value="KAK8227426.1"/>
    <property type="molecule type" value="Genomic_DNA"/>
</dbReference>
<organism evidence="2 3">
    <name type="scientific">Phyllosticta capitalensis</name>
    <dbReference type="NCBI Taxonomy" id="121624"/>
    <lineage>
        <taxon>Eukaryota</taxon>
        <taxon>Fungi</taxon>
        <taxon>Dikarya</taxon>
        <taxon>Ascomycota</taxon>
        <taxon>Pezizomycotina</taxon>
        <taxon>Dothideomycetes</taxon>
        <taxon>Dothideomycetes incertae sedis</taxon>
        <taxon>Botryosphaeriales</taxon>
        <taxon>Phyllostictaceae</taxon>
        <taxon>Phyllosticta</taxon>
    </lineage>
</organism>